<dbReference type="Proteomes" id="UP000810292">
    <property type="component" value="Unassembled WGS sequence"/>
</dbReference>
<reference evidence="2" key="1">
    <citation type="submission" date="2020-10" db="EMBL/GenBank/DDBJ databases">
        <authorList>
            <person name="Gilroy R."/>
        </authorList>
    </citation>
    <scope>NUCLEOTIDE SEQUENCE</scope>
    <source>
        <strain evidence="2">14700</strain>
    </source>
</reference>
<dbReference type="EMBL" id="JADIMF010000021">
    <property type="protein sequence ID" value="MBO8468455.1"/>
    <property type="molecule type" value="Genomic_DNA"/>
</dbReference>
<sequence>MRLLFLSLFLSALLSCHQPAGKSYFTITTYNAYAFFDAYDDGTEFDGFSHHDGYDGEAYYTRIRETAVLLGKYYSSSDVIILEEVESIAVLEDLLEAGLKEKGFLYYGLAEPREKGNLAVGFISRKEPLSAEIHAVDDSRPFLELAFSFSGEIIHIFGVHFTSHVDGGEEKRYQEALFLRELMDGCDGLAVAAGDFNADPRQGELCISVFPDNYTTAAIHVTGDPSQMGDGIYYSPLLDPDLETGEKGTYCYENEWYL</sequence>
<accession>A0A9D9NCV3</accession>
<keyword evidence="2" id="KW-0540">Nuclease</keyword>
<dbReference type="AlphaFoldDB" id="A0A9D9NCV3"/>
<organism evidence="2 3">
    <name type="scientific">Candidatus Ornithospirochaeta stercoravium</name>
    <dbReference type="NCBI Taxonomy" id="2840897"/>
    <lineage>
        <taxon>Bacteria</taxon>
        <taxon>Pseudomonadati</taxon>
        <taxon>Spirochaetota</taxon>
        <taxon>Spirochaetia</taxon>
        <taxon>Spirochaetales</taxon>
        <taxon>Spirochaetaceae</taxon>
        <taxon>Spirochaetaceae incertae sedis</taxon>
        <taxon>Candidatus Ornithospirochaeta</taxon>
    </lineage>
</organism>
<comment type="caution">
    <text evidence="2">The sequence shown here is derived from an EMBL/GenBank/DDBJ whole genome shotgun (WGS) entry which is preliminary data.</text>
</comment>
<dbReference type="InterPro" id="IPR005135">
    <property type="entry name" value="Endo/exonuclease/phosphatase"/>
</dbReference>
<name>A0A9D9NCV3_9SPIO</name>
<dbReference type="InterPro" id="IPR036691">
    <property type="entry name" value="Endo/exonu/phosph_ase_sf"/>
</dbReference>
<proteinExistence type="predicted"/>
<dbReference type="Pfam" id="PF03372">
    <property type="entry name" value="Exo_endo_phos"/>
    <property type="match status" value="1"/>
</dbReference>
<feature type="non-terminal residue" evidence="2">
    <location>
        <position position="258"/>
    </location>
</feature>
<keyword evidence="2" id="KW-0255">Endonuclease</keyword>
<dbReference type="PROSITE" id="PS51257">
    <property type="entry name" value="PROKAR_LIPOPROTEIN"/>
    <property type="match status" value="1"/>
</dbReference>
<evidence type="ECO:0000259" key="1">
    <source>
        <dbReference type="Pfam" id="PF03372"/>
    </source>
</evidence>
<gene>
    <name evidence="2" type="ORF">IAA72_01545</name>
</gene>
<evidence type="ECO:0000313" key="3">
    <source>
        <dbReference type="Proteomes" id="UP000810292"/>
    </source>
</evidence>
<evidence type="ECO:0000313" key="2">
    <source>
        <dbReference type="EMBL" id="MBO8468455.1"/>
    </source>
</evidence>
<protein>
    <submittedName>
        <fullName evidence="2">Endonuclease/exonuclease/phosphatase family protein</fullName>
    </submittedName>
</protein>
<reference evidence="2" key="2">
    <citation type="journal article" date="2021" name="PeerJ">
        <title>Extensive microbial diversity within the chicken gut microbiome revealed by metagenomics and culture.</title>
        <authorList>
            <person name="Gilroy R."/>
            <person name="Ravi A."/>
            <person name="Getino M."/>
            <person name="Pursley I."/>
            <person name="Horton D.L."/>
            <person name="Alikhan N.F."/>
            <person name="Baker D."/>
            <person name="Gharbi K."/>
            <person name="Hall N."/>
            <person name="Watson M."/>
            <person name="Adriaenssens E.M."/>
            <person name="Foster-Nyarko E."/>
            <person name="Jarju S."/>
            <person name="Secka A."/>
            <person name="Antonio M."/>
            <person name="Oren A."/>
            <person name="Chaudhuri R.R."/>
            <person name="La Ragione R."/>
            <person name="Hildebrand F."/>
            <person name="Pallen M.J."/>
        </authorList>
    </citation>
    <scope>NUCLEOTIDE SEQUENCE</scope>
    <source>
        <strain evidence="2">14700</strain>
    </source>
</reference>
<keyword evidence="2" id="KW-0378">Hydrolase</keyword>
<dbReference type="GO" id="GO:0004519">
    <property type="term" value="F:endonuclease activity"/>
    <property type="evidence" value="ECO:0007669"/>
    <property type="project" value="UniProtKB-KW"/>
</dbReference>
<dbReference type="Gene3D" id="3.60.10.10">
    <property type="entry name" value="Endonuclease/exonuclease/phosphatase"/>
    <property type="match status" value="1"/>
</dbReference>
<feature type="domain" description="Endonuclease/exonuclease/phosphatase" evidence="1">
    <location>
        <begin position="30"/>
        <end position="205"/>
    </location>
</feature>
<dbReference type="SUPFAM" id="SSF56219">
    <property type="entry name" value="DNase I-like"/>
    <property type="match status" value="1"/>
</dbReference>